<dbReference type="InterPro" id="IPR050415">
    <property type="entry name" value="MRET"/>
</dbReference>
<dbReference type="InterPro" id="IPR039261">
    <property type="entry name" value="FNR_nucleotide-bd"/>
</dbReference>
<evidence type="ECO:0000256" key="1">
    <source>
        <dbReference type="ARBA" id="ARBA00001974"/>
    </source>
</evidence>
<dbReference type="Proteomes" id="UP001622731">
    <property type="component" value="Chromosome"/>
</dbReference>
<evidence type="ECO:0000256" key="4">
    <source>
        <dbReference type="ARBA" id="ARBA00022723"/>
    </source>
</evidence>
<evidence type="ECO:0000256" key="6">
    <source>
        <dbReference type="ARBA" id="ARBA00023004"/>
    </source>
</evidence>
<keyword evidence="6" id="KW-0408">Iron</keyword>
<dbReference type="InterPro" id="IPR012675">
    <property type="entry name" value="Beta-grasp_dom_sf"/>
</dbReference>
<organism evidence="10 11">
    <name type="scientific">Streptomyces anthocyanicus</name>
    <dbReference type="NCBI Taxonomy" id="68174"/>
    <lineage>
        <taxon>Bacteria</taxon>
        <taxon>Bacillati</taxon>
        <taxon>Actinomycetota</taxon>
        <taxon>Actinomycetes</taxon>
        <taxon>Kitasatosporales</taxon>
        <taxon>Streptomycetaceae</taxon>
        <taxon>Streptomyces</taxon>
        <taxon>Streptomyces violaceoruber group</taxon>
    </lineage>
</organism>
<dbReference type="CDD" id="cd00207">
    <property type="entry name" value="fer2"/>
    <property type="match status" value="1"/>
</dbReference>
<evidence type="ECO:0000259" key="9">
    <source>
        <dbReference type="PROSITE" id="PS51384"/>
    </source>
</evidence>
<evidence type="ECO:0000313" key="11">
    <source>
        <dbReference type="Proteomes" id="UP001622731"/>
    </source>
</evidence>
<gene>
    <name evidence="10" type="ORF">OHB34_11105</name>
</gene>
<keyword evidence="5" id="KW-0560">Oxidoreductase</keyword>
<keyword evidence="3" id="KW-0001">2Fe-2S</keyword>
<dbReference type="EMBL" id="CP108200">
    <property type="protein sequence ID" value="WTR94625.1"/>
    <property type="molecule type" value="Genomic_DNA"/>
</dbReference>
<dbReference type="Gene3D" id="3.40.50.80">
    <property type="entry name" value="Nucleotide-binding domain of ferredoxin-NADP reductase (FNR) module"/>
    <property type="match status" value="1"/>
</dbReference>
<comment type="cofactor">
    <cofactor evidence="1">
        <name>FAD</name>
        <dbReference type="ChEBI" id="CHEBI:57692"/>
    </cofactor>
</comment>
<dbReference type="PANTHER" id="PTHR47354:SF1">
    <property type="entry name" value="CARNITINE MONOOXYGENASE REDUCTASE SUBUNIT"/>
    <property type="match status" value="1"/>
</dbReference>
<keyword evidence="7" id="KW-0411">Iron-sulfur</keyword>
<dbReference type="Pfam" id="PF00111">
    <property type="entry name" value="Fer2"/>
    <property type="match status" value="1"/>
</dbReference>
<dbReference type="InterPro" id="IPR001433">
    <property type="entry name" value="OxRdtase_FAD/NAD-bd"/>
</dbReference>
<evidence type="ECO:0000313" key="10">
    <source>
        <dbReference type="EMBL" id="WTR94625.1"/>
    </source>
</evidence>
<feature type="domain" description="FAD-binding FR-type" evidence="9">
    <location>
        <begin position="59"/>
        <end position="158"/>
    </location>
</feature>
<dbReference type="PANTHER" id="PTHR47354">
    <property type="entry name" value="NADH OXIDOREDUCTASE HCR"/>
    <property type="match status" value="1"/>
</dbReference>
<dbReference type="Pfam" id="PF00175">
    <property type="entry name" value="NAD_binding_1"/>
    <property type="match status" value="1"/>
</dbReference>
<reference evidence="10 11" key="1">
    <citation type="submission" date="2022-10" db="EMBL/GenBank/DDBJ databases">
        <title>The complete genomes of actinobacterial strains from the NBC collection.</title>
        <authorList>
            <person name="Joergensen T.S."/>
            <person name="Alvarez Arevalo M."/>
            <person name="Sterndorff E.B."/>
            <person name="Faurdal D."/>
            <person name="Vuksanovic O."/>
            <person name="Mourched A.-S."/>
            <person name="Charusanti P."/>
            <person name="Shaw S."/>
            <person name="Blin K."/>
            <person name="Weber T."/>
        </authorList>
    </citation>
    <scope>NUCLEOTIDE SEQUENCE [LARGE SCALE GENOMIC DNA]</scope>
    <source>
        <strain evidence="10 11">NBC_00116</strain>
    </source>
</reference>
<dbReference type="Gene3D" id="3.10.20.30">
    <property type="match status" value="1"/>
</dbReference>
<evidence type="ECO:0000256" key="2">
    <source>
        <dbReference type="ARBA" id="ARBA00022630"/>
    </source>
</evidence>
<dbReference type="CDD" id="cd06185">
    <property type="entry name" value="PDR_like"/>
    <property type="match status" value="1"/>
</dbReference>
<dbReference type="InterPro" id="IPR001041">
    <property type="entry name" value="2Fe-2S_ferredoxin-type"/>
</dbReference>
<dbReference type="PRINTS" id="PR00409">
    <property type="entry name" value="PHDIOXRDTASE"/>
</dbReference>
<dbReference type="RefSeq" id="WP_359550028.1">
    <property type="nucleotide sequence ID" value="NZ_CP108200.1"/>
</dbReference>
<proteinExistence type="predicted"/>
<dbReference type="InterPro" id="IPR036010">
    <property type="entry name" value="2Fe-2S_ferredoxin-like_sf"/>
</dbReference>
<evidence type="ECO:0000256" key="3">
    <source>
        <dbReference type="ARBA" id="ARBA00022714"/>
    </source>
</evidence>
<keyword evidence="4" id="KW-0479">Metal-binding</keyword>
<dbReference type="InterPro" id="IPR017938">
    <property type="entry name" value="Riboflavin_synthase-like_b-brl"/>
</dbReference>
<dbReference type="PROSITE" id="PS51384">
    <property type="entry name" value="FAD_FR"/>
    <property type="match status" value="1"/>
</dbReference>
<keyword evidence="2" id="KW-0285">Flavoprotein</keyword>
<feature type="domain" description="2Fe-2S ferredoxin-type" evidence="8">
    <location>
        <begin position="281"/>
        <end position="364"/>
    </location>
</feature>
<dbReference type="SUPFAM" id="SSF54292">
    <property type="entry name" value="2Fe-2S ferredoxin-like"/>
    <property type="match status" value="1"/>
</dbReference>
<evidence type="ECO:0000259" key="8">
    <source>
        <dbReference type="PROSITE" id="PS51085"/>
    </source>
</evidence>
<dbReference type="InterPro" id="IPR006058">
    <property type="entry name" value="2Fe2S_fd_BS"/>
</dbReference>
<dbReference type="PROSITE" id="PS00197">
    <property type="entry name" value="2FE2S_FER_1"/>
    <property type="match status" value="1"/>
</dbReference>
<dbReference type="SUPFAM" id="SSF63380">
    <property type="entry name" value="Riboflavin synthase domain-like"/>
    <property type="match status" value="1"/>
</dbReference>
<sequence>MSPNPSPRPTPKRTTALLLAAGTAGAALVVRRALRRRVQGSPLWPLPALDPPVSGRPRSRALTLLVTAHERLADGVVRLRLEGTDLPRWEPGAHLDLVLPSGLVRQYSLCGDPEDTSSYTVAARLVEDGRGGSREVHEQVQEGTELEVRGPRNRFPLVEAPAYAFVAGGIGITPLLPMLRALPEGTDWRLLYGGRTRASMPFLEEIEKLAPDGGKVVLVAEDEDGRPGLDAFLADLPEGAAVYCCGPEGLMAAVEERLPAGAALHLERFAPRTTADGDAEFEVELRRSGRTLTVPGDSSVLAAVRTELPNTPYSCEQGWCGTCQQKVLEGEIDHRDELLTDSERGDSMLICVSRCLGTRLVLDM</sequence>
<name>A0ABZ1M0W2_9ACTN</name>
<dbReference type="InterPro" id="IPR017927">
    <property type="entry name" value="FAD-bd_FR_type"/>
</dbReference>
<accession>A0ABZ1M0W2</accession>
<dbReference type="PROSITE" id="PS51085">
    <property type="entry name" value="2FE2S_FER_2"/>
    <property type="match status" value="1"/>
</dbReference>
<evidence type="ECO:0000256" key="7">
    <source>
        <dbReference type="ARBA" id="ARBA00023014"/>
    </source>
</evidence>
<protein>
    <submittedName>
        <fullName evidence="10">PDR/VanB family oxidoreductase</fullName>
    </submittedName>
</protein>
<evidence type="ECO:0000256" key="5">
    <source>
        <dbReference type="ARBA" id="ARBA00023002"/>
    </source>
</evidence>
<dbReference type="SUPFAM" id="SSF52343">
    <property type="entry name" value="Ferredoxin reductase-like, C-terminal NADP-linked domain"/>
    <property type="match status" value="1"/>
</dbReference>
<dbReference type="Gene3D" id="2.40.30.10">
    <property type="entry name" value="Translation factors"/>
    <property type="match status" value="1"/>
</dbReference>
<keyword evidence="11" id="KW-1185">Reference proteome</keyword>